<keyword evidence="1" id="KW-0472">Membrane</keyword>
<feature type="transmembrane region" description="Helical" evidence="1">
    <location>
        <begin position="163"/>
        <end position="183"/>
    </location>
</feature>
<accession>A0A438IZF0</accession>
<dbReference type="AlphaFoldDB" id="A0A438IZF0"/>
<evidence type="ECO:0000313" key="3">
    <source>
        <dbReference type="Proteomes" id="UP000288805"/>
    </source>
</evidence>
<keyword evidence="1" id="KW-1133">Transmembrane helix</keyword>
<proteinExistence type="predicted"/>
<comment type="caution">
    <text evidence="2">The sequence shown here is derived from an EMBL/GenBank/DDBJ whole genome shotgun (WGS) entry which is preliminary data.</text>
</comment>
<reference evidence="2 3" key="1">
    <citation type="journal article" date="2018" name="PLoS Genet.">
        <title>Population sequencing reveals clonal diversity and ancestral inbreeding in the grapevine cultivar Chardonnay.</title>
        <authorList>
            <person name="Roach M.J."/>
            <person name="Johnson D.L."/>
            <person name="Bohlmann J."/>
            <person name="van Vuuren H.J."/>
            <person name="Jones S.J."/>
            <person name="Pretorius I.S."/>
            <person name="Schmidt S.A."/>
            <person name="Borneman A.R."/>
        </authorList>
    </citation>
    <scope>NUCLEOTIDE SEQUENCE [LARGE SCALE GENOMIC DNA]</scope>
    <source>
        <strain evidence="3">cv. Chardonnay</strain>
        <tissue evidence="2">Leaf</tissue>
    </source>
</reference>
<evidence type="ECO:0000256" key="1">
    <source>
        <dbReference type="SAM" id="Phobius"/>
    </source>
</evidence>
<dbReference type="Proteomes" id="UP000288805">
    <property type="component" value="Unassembled WGS sequence"/>
</dbReference>
<protein>
    <recommendedName>
        <fullName evidence="4">Reverse transcriptase domain-containing protein</fullName>
    </recommendedName>
</protein>
<organism evidence="2 3">
    <name type="scientific">Vitis vinifera</name>
    <name type="common">Grape</name>
    <dbReference type="NCBI Taxonomy" id="29760"/>
    <lineage>
        <taxon>Eukaryota</taxon>
        <taxon>Viridiplantae</taxon>
        <taxon>Streptophyta</taxon>
        <taxon>Embryophyta</taxon>
        <taxon>Tracheophyta</taxon>
        <taxon>Spermatophyta</taxon>
        <taxon>Magnoliopsida</taxon>
        <taxon>eudicotyledons</taxon>
        <taxon>Gunneridae</taxon>
        <taxon>Pentapetalae</taxon>
        <taxon>rosids</taxon>
        <taxon>Vitales</taxon>
        <taxon>Vitaceae</taxon>
        <taxon>Viteae</taxon>
        <taxon>Vitis</taxon>
    </lineage>
</organism>
<sequence>MREGAVNEFKVLLSAAGGWRPSISGLSFARLEAVEVARLEEPFFELEHSRGFVKEEVMGFFREFHDHNCFVRSLNATFLVLIPKKGGVEDLRDFRPFSLIRGLYKWLAKVLANRLKLVSNERAVMCKLDIEKMRWCISTTGFSILVNGTSSGFFQSSRQGDPLLPLLFVIAMETLSCLLWRTINGGFLLAYKDRMMYLSWTLMWFEAISGLRINLDKSELIPMGCMENVGVLAAKLGCKIGSLPSSYLGLPLGAPYKSVAAWDGVEERF</sequence>
<evidence type="ECO:0000313" key="2">
    <source>
        <dbReference type="EMBL" id="RVX02091.1"/>
    </source>
</evidence>
<keyword evidence="1" id="KW-0812">Transmembrane</keyword>
<name>A0A438IZF0_VITVI</name>
<dbReference type="EMBL" id="QGNW01000072">
    <property type="protein sequence ID" value="RVX02091.1"/>
    <property type="molecule type" value="Genomic_DNA"/>
</dbReference>
<gene>
    <name evidence="2" type="ORF">CK203_025330</name>
</gene>
<dbReference type="InterPro" id="IPR052343">
    <property type="entry name" value="Retrotransposon-Effector_Assoc"/>
</dbReference>
<evidence type="ECO:0008006" key="4">
    <source>
        <dbReference type="Google" id="ProtNLM"/>
    </source>
</evidence>
<dbReference type="PANTHER" id="PTHR46890">
    <property type="entry name" value="NON-LTR RETROLELEMENT REVERSE TRANSCRIPTASE-LIKE PROTEIN-RELATED"/>
    <property type="match status" value="1"/>
</dbReference>
<dbReference type="PANTHER" id="PTHR46890:SF1">
    <property type="entry name" value="REVERSE TRANSCRIPTASE DOMAIN-CONTAINING PROTEIN"/>
    <property type="match status" value="1"/>
</dbReference>